<dbReference type="AlphaFoldDB" id="A0A4S2L102"/>
<dbReference type="InterPro" id="IPR036872">
    <property type="entry name" value="CH_dom_sf"/>
</dbReference>
<organism evidence="3 4">
    <name type="scientific">Opisthorchis felineus</name>
    <dbReference type="NCBI Taxonomy" id="147828"/>
    <lineage>
        <taxon>Eukaryota</taxon>
        <taxon>Metazoa</taxon>
        <taxon>Spiralia</taxon>
        <taxon>Lophotrochozoa</taxon>
        <taxon>Platyhelminthes</taxon>
        <taxon>Trematoda</taxon>
        <taxon>Digenea</taxon>
        <taxon>Opisthorchiida</taxon>
        <taxon>Opisthorchiata</taxon>
        <taxon>Opisthorchiidae</taxon>
        <taxon>Opisthorchis</taxon>
    </lineage>
</organism>
<dbReference type="InterPro" id="IPR001715">
    <property type="entry name" value="CH_dom"/>
</dbReference>
<dbReference type="SUPFAM" id="SSF47576">
    <property type="entry name" value="Calponin-homology domain, CH-domain"/>
    <property type="match status" value="1"/>
</dbReference>
<dbReference type="Proteomes" id="UP000308267">
    <property type="component" value="Unassembled WGS sequence"/>
</dbReference>
<feature type="compositionally biased region" description="Polar residues" evidence="1">
    <location>
        <begin position="426"/>
        <end position="448"/>
    </location>
</feature>
<name>A0A4S2L102_OPIFE</name>
<dbReference type="EMBL" id="SJOL01009667">
    <property type="protein sequence ID" value="TGZ56333.1"/>
    <property type="molecule type" value="Genomic_DNA"/>
</dbReference>
<dbReference type="PROSITE" id="PS50021">
    <property type="entry name" value="CH"/>
    <property type="match status" value="1"/>
</dbReference>
<sequence>MSFETSYMLDRSIIPSPMDPFNDSRHSVGGITLTSLSEPNEYDYVKWINRYLVKASPPIAISDITESNVRNGVALGLLLEIMGGIKLNGLLLQPGTRVERLHNVHELFAVLRRLNVRLGNLQPEDVMSGDKDTIIQLIYAISSHFTRPTRGRRSVSPGHRMFDGRGFSDTTRSSPRHTPIGRYTPTYRCNPPLGPSTDNRPQSEHYTEIINPVYSHQFIGPTVYDQQSGRTSPRSRSTMTMLFSGQRSPTGMRRCASRESSDVSSLPCEARPSGKPRSSENRLDRVGTLEPSNHHPHPTYGSVHRSPAPHHSNLHNQLQSELAQYIESMNELSSLKTQLGTISRLIASETPQLPPHLQTAMFPTKSVQTEHQQDLASDIHEAQVQIIELTKMLQAKDAVLRQREQENARLVDAVNRLREALEHTGIQANSHSAVDNHQNHYTPSLNTRRSTERSPYSGAPSSHSYDPRHFSTGIQSTPNASHRQGSSSLTRIGYPSNTRLQQAVPGAPKTEATHVKQMSVNVNRNQAGFYGEDVYVPVERSAGYFPHLWHTLR</sequence>
<comment type="caution">
    <text evidence="3">The sequence shown here is derived from an EMBL/GenBank/DDBJ whole genome shotgun (WGS) entry which is preliminary data.</text>
</comment>
<proteinExistence type="predicted"/>
<protein>
    <recommendedName>
        <fullName evidence="2">Calponin-homology (CH) domain-containing protein</fullName>
    </recommendedName>
</protein>
<feature type="region of interest" description="Disordered" evidence="1">
    <location>
        <begin position="148"/>
        <end position="203"/>
    </location>
</feature>
<gene>
    <name evidence="3" type="ORF">CRM22_010171</name>
</gene>
<feature type="compositionally biased region" description="Polar residues" evidence="1">
    <location>
        <begin position="472"/>
        <end position="496"/>
    </location>
</feature>
<keyword evidence="4" id="KW-1185">Reference proteome</keyword>
<evidence type="ECO:0000256" key="1">
    <source>
        <dbReference type="SAM" id="MobiDB-lite"/>
    </source>
</evidence>
<feature type="domain" description="Calponin-homology (CH)" evidence="2">
    <location>
        <begin position="38"/>
        <end position="146"/>
    </location>
</feature>
<dbReference type="STRING" id="147828.A0A4S2L102"/>
<dbReference type="OrthoDB" id="30551at2759"/>
<feature type="region of interest" description="Disordered" evidence="1">
    <location>
        <begin position="425"/>
        <end position="496"/>
    </location>
</feature>
<dbReference type="Gene3D" id="1.10.418.10">
    <property type="entry name" value="Calponin-like domain"/>
    <property type="match status" value="1"/>
</dbReference>
<evidence type="ECO:0000259" key="2">
    <source>
        <dbReference type="PROSITE" id="PS50021"/>
    </source>
</evidence>
<accession>A0A4S2L102</accession>
<feature type="compositionally biased region" description="Basic and acidic residues" evidence="1">
    <location>
        <begin position="277"/>
        <end position="287"/>
    </location>
</feature>
<dbReference type="Pfam" id="PF00307">
    <property type="entry name" value="CH"/>
    <property type="match status" value="1"/>
</dbReference>
<reference evidence="3 4" key="1">
    <citation type="journal article" date="2019" name="BMC Genomics">
        <title>New insights from Opisthorchis felineus genome: update on genomics of the epidemiologically important liver flukes.</title>
        <authorList>
            <person name="Ershov N.I."/>
            <person name="Mordvinov V.A."/>
            <person name="Prokhortchouk E.B."/>
            <person name="Pakharukova M.Y."/>
            <person name="Gunbin K.V."/>
            <person name="Ustyantsev K."/>
            <person name="Genaev M.A."/>
            <person name="Blinov A.G."/>
            <person name="Mazur A."/>
            <person name="Boulygina E."/>
            <person name="Tsygankova S."/>
            <person name="Khrameeva E."/>
            <person name="Chekanov N."/>
            <person name="Fan G."/>
            <person name="Xiao A."/>
            <person name="Zhang H."/>
            <person name="Xu X."/>
            <person name="Yang H."/>
            <person name="Solovyev V."/>
            <person name="Lee S.M."/>
            <person name="Liu X."/>
            <person name="Afonnikov D.A."/>
            <person name="Skryabin K.G."/>
        </authorList>
    </citation>
    <scope>NUCLEOTIDE SEQUENCE [LARGE SCALE GENOMIC DNA]</scope>
    <source>
        <strain evidence="3">AK-0245</strain>
        <tissue evidence="3">Whole organism</tissue>
    </source>
</reference>
<evidence type="ECO:0000313" key="4">
    <source>
        <dbReference type="Proteomes" id="UP000308267"/>
    </source>
</evidence>
<evidence type="ECO:0000313" key="3">
    <source>
        <dbReference type="EMBL" id="TGZ56333.1"/>
    </source>
</evidence>
<feature type="region of interest" description="Disordered" evidence="1">
    <location>
        <begin position="244"/>
        <end position="313"/>
    </location>
</feature>